<dbReference type="PANTHER" id="PTHR45641:SF19">
    <property type="entry name" value="NEPHROCYSTIN-3"/>
    <property type="match status" value="1"/>
</dbReference>
<dbReference type="Pfam" id="PF13424">
    <property type="entry name" value="TPR_12"/>
    <property type="match status" value="1"/>
</dbReference>
<reference evidence="6 7" key="1">
    <citation type="submission" date="2006-08" db="EMBL/GenBank/DDBJ databases">
        <title>Complete sequence of Shewanella frigidimarina NCIMB 400.</title>
        <authorList>
            <consortium name="US DOE Joint Genome Institute"/>
            <person name="Copeland A."/>
            <person name="Lucas S."/>
            <person name="Lapidus A."/>
            <person name="Barry K."/>
            <person name="Detter J.C."/>
            <person name="Glavina del Rio T."/>
            <person name="Hammon N."/>
            <person name="Israni S."/>
            <person name="Dalin E."/>
            <person name="Tice H."/>
            <person name="Pitluck S."/>
            <person name="Fredrickson J.K."/>
            <person name="Kolker E."/>
            <person name="McCuel L.A."/>
            <person name="DiChristina T."/>
            <person name="Nealson K.H."/>
            <person name="Newman D."/>
            <person name="Tiedje J.M."/>
            <person name="Zhou J."/>
            <person name="Romine M.F."/>
            <person name="Culley D.E."/>
            <person name="Serres M."/>
            <person name="Chertkov O."/>
            <person name="Brettin T."/>
            <person name="Bruce D."/>
            <person name="Han C."/>
            <person name="Tapia R."/>
            <person name="Gilna P."/>
            <person name="Schmutz J."/>
            <person name="Larimer F."/>
            <person name="Land M."/>
            <person name="Hauser L."/>
            <person name="Kyrpides N."/>
            <person name="Mikhailova N."/>
            <person name="Richardson P."/>
        </authorList>
    </citation>
    <scope>NUCLEOTIDE SEQUENCE [LARGE SCALE GENOMIC DNA]</scope>
    <source>
        <strain evidence="6 7">NCIMB 400</strain>
    </source>
</reference>
<evidence type="ECO:0000313" key="6">
    <source>
        <dbReference type="EMBL" id="ABI69934.1"/>
    </source>
</evidence>
<feature type="repeat" description="TPR" evidence="3">
    <location>
        <begin position="157"/>
        <end position="190"/>
    </location>
</feature>
<name>Q089Y1_SHEFN</name>
<keyword evidence="1" id="KW-0677">Repeat</keyword>
<keyword evidence="4" id="KW-0812">Transmembrane</keyword>
<dbReference type="InterPro" id="IPR011990">
    <property type="entry name" value="TPR-like_helical_dom_sf"/>
</dbReference>
<dbReference type="SMART" id="SM00028">
    <property type="entry name" value="TPR"/>
    <property type="match status" value="4"/>
</dbReference>
<dbReference type="AlphaFoldDB" id="Q089Y1"/>
<dbReference type="STRING" id="318167.Sfri_0071"/>
<feature type="signal peptide" evidence="5">
    <location>
        <begin position="1"/>
        <end position="25"/>
    </location>
</feature>
<dbReference type="EMBL" id="CP000447">
    <property type="protein sequence ID" value="ABI69934.1"/>
    <property type="molecule type" value="Genomic_DNA"/>
</dbReference>
<dbReference type="InterPro" id="IPR019734">
    <property type="entry name" value="TPR_rpt"/>
</dbReference>
<keyword evidence="4" id="KW-0472">Membrane</keyword>
<dbReference type="Proteomes" id="UP000000684">
    <property type="component" value="Chromosome"/>
</dbReference>
<keyword evidence="4" id="KW-1133">Transmembrane helix</keyword>
<gene>
    <name evidence="6" type="ordered locus">Sfri_0071</name>
</gene>
<sequence length="617" mass="71142" precursor="true">MKGFTAVFLCVLLSLCSMHIPATTAKLTAQEETKQQTSSALEQCKARIKQVSPQASLSFCSQQFKILDIDKYPIVAAKLQLTLYDIYQELGEKVAAEQMLDEVKSSAAFTQNVDVQYLWLRKKAAEKLYRKSYQEAKTLFEQAFSIAKTQESEIWLAKSYNDLALTEQYLNQYDKALSYYQKSLAIKEALGNDFYTAITLNNLGLIYKKLEKFKESQRYFELSLEHYLRYTSHNIDIHVIGYMSHLYGNLAEIYNINNQFNKKNFYSNKVIEAYNDNLVGDDRLSALINVATIHINANEFTPALDVANTLSEYLTRDDHSFHDVIFYLKAQIATHQKDATQAIKFIESAMDYSDTKQDSLQKMNIYHYASELYYDNGRPYESLVYLKKYQQLHEILLEKKYSENIKVIQSDIENERVQRALAEEQIVGQQKSQKIDKLLNLILGITSVGLLVGFIVSFYIYRKRKAQQHLMTIIESHKQQLFLLSNDDTAEQDDAQQQESTPLSPSELTASFAELLVNTMIDCISIWEKSTKTNKVELADRSQIWTISIDSGRLRTRSLDKYLQVKKLPANPRWRNVVKTCHFILSECHLSNDDRTLLTSHLDQIMQVIKSESLGTS</sequence>
<organism evidence="6 7">
    <name type="scientific">Shewanella frigidimarina (strain NCIMB 400)</name>
    <dbReference type="NCBI Taxonomy" id="318167"/>
    <lineage>
        <taxon>Bacteria</taxon>
        <taxon>Pseudomonadati</taxon>
        <taxon>Pseudomonadota</taxon>
        <taxon>Gammaproteobacteria</taxon>
        <taxon>Alteromonadales</taxon>
        <taxon>Shewanellaceae</taxon>
        <taxon>Shewanella</taxon>
    </lineage>
</organism>
<evidence type="ECO:0000256" key="1">
    <source>
        <dbReference type="ARBA" id="ARBA00022737"/>
    </source>
</evidence>
<evidence type="ECO:0000256" key="3">
    <source>
        <dbReference type="PROSITE-ProRule" id="PRU00339"/>
    </source>
</evidence>
<dbReference type="PROSITE" id="PS50005">
    <property type="entry name" value="TPR"/>
    <property type="match status" value="1"/>
</dbReference>
<evidence type="ECO:0000256" key="5">
    <source>
        <dbReference type="SAM" id="SignalP"/>
    </source>
</evidence>
<keyword evidence="5" id="KW-0732">Signal</keyword>
<dbReference type="Gene3D" id="1.25.40.10">
    <property type="entry name" value="Tetratricopeptide repeat domain"/>
    <property type="match status" value="2"/>
</dbReference>
<protein>
    <submittedName>
        <fullName evidence="6">TPR repeat-containing protein</fullName>
    </submittedName>
</protein>
<dbReference type="KEGG" id="sfr:Sfri_0071"/>
<dbReference type="CDD" id="cd22890">
    <property type="entry name" value="ChiS-DBD"/>
    <property type="match status" value="1"/>
</dbReference>
<dbReference type="eggNOG" id="COG0457">
    <property type="taxonomic scope" value="Bacteria"/>
</dbReference>
<dbReference type="SUPFAM" id="SSF48452">
    <property type="entry name" value="TPR-like"/>
    <property type="match status" value="2"/>
</dbReference>
<feature type="transmembrane region" description="Helical" evidence="4">
    <location>
        <begin position="438"/>
        <end position="461"/>
    </location>
</feature>
<dbReference type="PANTHER" id="PTHR45641">
    <property type="entry name" value="TETRATRICOPEPTIDE REPEAT PROTEIN (AFU_ORTHOLOGUE AFUA_6G03870)"/>
    <property type="match status" value="1"/>
</dbReference>
<evidence type="ECO:0000256" key="2">
    <source>
        <dbReference type="ARBA" id="ARBA00022803"/>
    </source>
</evidence>
<accession>Q089Y1</accession>
<feature type="chain" id="PRO_5004166843" evidence="5">
    <location>
        <begin position="26"/>
        <end position="617"/>
    </location>
</feature>
<keyword evidence="7" id="KW-1185">Reference proteome</keyword>
<evidence type="ECO:0000313" key="7">
    <source>
        <dbReference type="Proteomes" id="UP000000684"/>
    </source>
</evidence>
<evidence type="ECO:0000256" key="4">
    <source>
        <dbReference type="SAM" id="Phobius"/>
    </source>
</evidence>
<dbReference type="HOGENOM" id="CLU_396321_0_0_6"/>
<proteinExistence type="predicted"/>
<keyword evidence="2 3" id="KW-0802">TPR repeat</keyword>